<dbReference type="PANTHER" id="PTHR39217">
    <property type="match status" value="1"/>
</dbReference>
<dbReference type="InterPro" id="IPR004218">
    <property type="entry name" value="GSHS_ATP-bd"/>
</dbReference>
<dbReference type="GO" id="GO:0004363">
    <property type="term" value="F:glutathione synthase activity"/>
    <property type="evidence" value="ECO:0007669"/>
    <property type="project" value="InterPro"/>
</dbReference>
<accession>A0A5M8QQT5</accession>
<protein>
    <submittedName>
        <fullName evidence="3">RimK family alpha-L-glutamate ligase</fullName>
    </submittedName>
</protein>
<name>A0A5M8QQT5_9BACT</name>
<dbReference type="InterPro" id="IPR053191">
    <property type="entry name" value="DcsG_Biosynth_Enzyme"/>
</dbReference>
<dbReference type="Pfam" id="PF02955">
    <property type="entry name" value="GSH-S_ATP"/>
    <property type="match status" value="1"/>
</dbReference>
<evidence type="ECO:0000313" key="4">
    <source>
        <dbReference type="Proteomes" id="UP000323866"/>
    </source>
</evidence>
<reference evidence="2 4" key="1">
    <citation type="submission" date="2019-07" db="EMBL/GenBank/DDBJ databases">
        <authorList>
            <person name="Qu J.-H."/>
        </authorList>
    </citation>
    <scope>NUCLEOTIDE SEQUENCE [LARGE SCALE GENOMIC DNA]</scope>
    <source>
        <strain evidence="2 4">MDT1-10-3</strain>
    </source>
</reference>
<dbReference type="RefSeq" id="WP_149097033.1">
    <property type="nucleotide sequence ID" value="NZ_BMMG01000001.1"/>
</dbReference>
<keyword evidence="3" id="KW-0436">Ligase</keyword>
<dbReference type="EMBL" id="JBGOGF010000006">
    <property type="protein sequence ID" value="MFA1771912.1"/>
    <property type="molecule type" value="Genomic_DNA"/>
</dbReference>
<keyword evidence="5" id="KW-1185">Reference proteome</keyword>
<dbReference type="SUPFAM" id="SSF56059">
    <property type="entry name" value="Glutathione synthetase ATP-binding domain-like"/>
    <property type="match status" value="1"/>
</dbReference>
<dbReference type="AlphaFoldDB" id="A0A5M8QQT5"/>
<comment type="caution">
    <text evidence="2">The sequence shown here is derived from an EMBL/GenBank/DDBJ whole genome shotgun (WGS) entry which is preliminary data.</text>
</comment>
<evidence type="ECO:0000313" key="2">
    <source>
        <dbReference type="EMBL" id="KAA6437410.1"/>
    </source>
</evidence>
<dbReference type="EMBL" id="VKKZ01000010">
    <property type="protein sequence ID" value="KAA6437410.1"/>
    <property type="molecule type" value="Genomic_DNA"/>
</dbReference>
<proteinExistence type="predicted"/>
<sequence>MKVALVTYDAITSYGSLSGSEDGELLNYLTAQGLDITPQVWDDPAVDWAQFDLAIFKSPWDYFDKFPAFWAWLDRIEALGLRTLNPLATIRWNVDKHYLLEVEKAGLPIVPTALLKKGTAAHLEEFYGRFQTDKLIVKPSVSGGAKNTFIVSRAEAGPVEQKLEELLREEDFLVQPFMPQIQEEGEWSFLFFNGTYSHCLLKSAKSGDFRVQHFFGGTIHPQPAPAHLLPQAQKLVDQFAKGCLYARVDGVVVGQELQLMELELIEPFLFLHTHPQAMENYYQALKELR</sequence>
<gene>
    <name evidence="3" type="ORF">ACD591_11475</name>
    <name evidence="2" type="ORF">FOE74_02600</name>
</gene>
<dbReference type="Proteomes" id="UP000323866">
    <property type="component" value="Unassembled WGS sequence"/>
</dbReference>
<evidence type="ECO:0000313" key="5">
    <source>
        <dbReference type="Proteomes" id="UP001570846"/>
    </source>
</evidence>
<evidence type="ECO:0000259" key="1">
    <source>
        <dbReference type="Pfam" id="PF02955"/>
    </source>
</evidence>
<organism evidence="2 4">
    <name type="scientific">Rufibacter glacialis</name>
    <dbReference type="NCBI Taxonomy" id="1259555"/>
    <lineage>
        <taxon>Bacteria</taxon>
        <taxon>Pseudomonadati</taxon>
        <taxon>Bacteroidota</taxon>
        <taxon>Cytophagia</taxon>
        <taxon>Cytophagales</taxon>
        <taxon>Hymenobacteraceae</taxon>
        <taxon>Rufibacter</taxon>
    </lineage>
</organism>
<reference evidence="3 5" key="3">
    <citation type="submission" date="2024-08" db="EMBL/GenBank/DDBJ databases">
        <authorList>
            <person name="Wei W."/>
        </authorList>
    </citation>
    <scope>NUCLEOTIDE SEQUENCE [LARGE SCALE GENOMIC DNA]</scope>
    <source>
        <strain evidence="3 5">XU2</strain>
    </source>
</reference>
<feature type="domain" description="Prokaryotic glutathione synthetase ATP-binding" evidence="1">
    <location>
        <begin position="119"/>
        <end position="256"/>
    </location>
</feature>
<evidence type="ECO:0000313" key="3">
    <source>
        <dbReference type="EMBL" id="MFA1771912.1"/>
    </source>
</evidence>
<dbReference type="PANTHER" id="PTHR39217:SF1">
    <property type="entry name" value="GLUTATHIONE SYNTHETASE"/>
    <property type="match status" value="1"/>
</dbReference>
<dbReference type="OrthoDB" id="3373978at2"/>
<dbReference type="Proteomes" id="UP001570846">
    <property type="component" value="Unassembled WGS sequence"/>
</dbReference>
<reference evidence="2 4" key="2">
    <citation type="submission" date="2019-09" db="EMBL/GenBank/DDBJ databases">
        <title>A bacterium isolated from glacier soil.</title>
        <authorList>
            <person name="Liu Q."/>
        </authorList>
    </citation>
    <scope>NUCLEOTIDE SEQUENCE [LARGE SCALE GENOMIC DNA]</scope>
    <source>
        <strain evidence="2 4">MDT1-10-3</strain>
    </source>
</reference>
<dbReference type="GO" id="GO:0005524">
    <property type="term" value="F:ATP binding"/>
    <property type="evidence" value="ECO:0007669"/>
    <property type="project" value="InterPro"/>
</dbReference>